<evidence type="ECO:0000259" key="1">
    <source>
        <dbReference type="Pfam" id="PF10740"/>
    </source>
</evidence>
<protein>
    <submittedName>
        <fullName evidence="3">DUF2529 family protein</fullName>
    </submittedName>
</protein>
<dbReference type="Pfam" id="PF10740">
    <property type="entry name" value="DUF2529"/>
    <property type="match status" value="1"/>
</dbReference>
<accession>A0A0C2HLT8</accession>
<dbReference type="OrthoDB" id="2737584at2"/>
<dbReference type="GeneID" id="77845348"/>
<dbReference type="InterPro" id="IPR019676">
    <property type="entry name" value="DUF2529"/>
</dbReference>
<dbReference type="EMBL" id="JXII01000006">
    <property type="protein sequence ID" value="KIH70506.1"/>
    <property type="molecule type" value="Genomic_DNA"/>
</dbReference>
<dbReference type="AlphaFoldDB" id="A0A0C2HLT8"/>
<dbReference type="Proteomes" id="UP000031546">
    <property type="component" value="Unassembled WGS sequence"/>
</dbReference>
<evidence type="ECO:0000313" key="5">
    <source>
        <dbReference type="Proteomes" id="UP000527860"/>
    </source>
</evidence>
<proteinExistence type="predicted"/>
<sequence>MDKILQTQLTNIYNHINAQEEEIEMAARLLAQAVGSEGEIHLQTFHDFRGIEPFLLTGSLALPKTRSFDSPEAVDAPDRVLVLANQFDEEVKSSITALQDAGKEFVLVSNYNKHEAELIDHLHHYIDLSSPRPLIPTPNFDKIVNPYISAFLYFYDHLFVLVDEMTNEAY</sequence>
<reference evidence="5" key="2">
    <citation type="submission" date="2020-04" db="EMBL/GenBank/DDBJ databases">
        <title>Genome analysis and biological profiling of marine Cellulosimicrobium funkei MOSEL-ME6.</title>
        <authorList>
            <person name="Tanveer F."/>
            <person name="Xie Y."/>
            <person name="Shinwari Z.K."/>
        </authorList>
    </citation>
    <scope>NUCLEOTIDE SEQUENCE [LARGE SCALE GENOMIC DNA]</scope>
    <source>
        <strain evidence="5">MOSEL-ME25</strain>
    </source>
</reference>
<gene>
    <name evidence="3" type="ORF">F7P68_0008615</name>
    <name evidence="2" type="ORF">SN16_07250</name>
</gene>
<keyword evidence="5" id="KW-1185">Reference proteome</keyword>
<reference evidence="3" key="3">
    <citation type="submission" date="2020-04" db="EMBL/GenBank/DDBJ databases">
        <authorList>
            <person name="Tanveer F."/>
            <person name="Xie Y."/>
            <person name="Shinwari Z.K."/>
        </authorList>
    </citation>
    <scope>NUCLEOTIDE SEQUENCE</scope>
    <source>
        <strain evidence="3">MOSEL-ME25</strain>
    </source>
</reference>
<comment type="caution">
    <text evidence="2">The sequence shown here is derived from an EMBL/GenBank/DDBJ whole genome shotgun (WGS) entry which is preliminary data.</text>
</comment>
<evidence type="ECO:0000313" key="4">
    <source>
        <dbReference type="Proteomes" id="UP000031546"/>
    </source>
</evidence>
<reference evidence="2 4" key="1">
    <citation type="submission" date="2015-01" db="EMBL/GenBank/DDBJ databases">
        <title>Genome sequences of high lactate-tolerant strain Salinicoccus roseus W12 with industrial interest.</title>
        <authorList>
            <person name="Wang H."/>
            <person name="Yu B."/>
        </authorList>
    </citation>
    <scope>NUCLEOTIDE SEQUENCE [LARGE SCALE GENOMIC DNA]</scope>
    <source>
        <strain evidence="2 4">W12</strain>
    </source>
</reference>
<name>A0A0C2HLT8_9STAP</name>
<organism evidence="2 4">
    <name type="scientific">Salinicoccus roseus</name>
    <dbReference type="NCBI Taxonomy" id="45670"/>
    <lineage>
        <taxon>Bacteria</taxon>
        <taxon>Bacillati</taxon>
        <taxon>Bacillota</taxon>
        <taxon>Bacilli</taxon>
        <taxon>Bacillales</taxon>
        <taxon>Staphylococcaceae</taxon>
        <taxon>Salinicoccus</taxon>
    </lineage>
</organism>
<feature type="domain" description="DUF2529" evidence="1">
    <location>
        <begin position="1"/>
        <end position="166"/>
    </location>
</feature>
<evidence type="ECO:0000313" key="2">
    <source>
        <dbReference type="EMBL" id="KIH70506.1"/>
    </source>
</evidence>
<dbReference type="RefSeq" id="WP_040105964.1">
    <property type="nucleotide sequence ID" value="NZ_BMCA01000002.1"/>
</dbReference>
<reference evidence="3 5" key="4">
    <citation type="submission" date="2022-12" db="EMBL/GenBank/DDBJ databases">
        <title>Genome analysis and biological profiling of marine Salinicoccus roseus MOSEL-ME25.</title>
        <authorList>
            <person name="Mirza F.T."/>
            <person name="Xie Y."/>
            <person name="Shinwari Z.K."/>
        </authorList>
    </citation>
    <scope>NUCLEOTIDE SEQUENCE [LARGE SCALE GENOMIC DNA]</scope>
    <source>
        <strain evidence="3 5">MOSEL-ME25</strain>
    </source>
</reference>
<dbReference type="Proteomes" id="UP000527860">
    <property type="component" value="Unassembled WGS sequence"/>
</dbReference>
<dbReference type="Gene3D" id="3.40.50.10490">
    <property type="entry name" value="Glucose-6-phosphate isomerase like protein, domain 1"/>
    <property type="match status" value="1"/>
</dbReference>
<evidence type="ECO:0000313" key="3">
    <source>
        <dbReference type="EMBL" id="MDB0580592.1"/>
    </source>
</evidence>
<dbReference type="EMBL" id="JABEVU030000001">
    <property type="protein sequence ID" value="MDB0580592.1"/>
    <property type="molecule type" value="Genomic_DNA"/>
</dbReference>